<evidence type="ECO:0000313" key="3">
    <source>
        <dbReference type="Proteomes" id="UP000608024"/>
    </source>
</evidence>
<dbReference type="EMBL" id="BNBT01000051">
    <property type="protein sequence ID" value="GHE64457.1"/>
    <property type="molecule type" value="Genomic_DNA"/>
</dbReference>
<reference evidence="2" key="2">
    <citation type="submission" date="2020-09" db="EMBL/GenBank/DDBJ databases">
        <authorList>
            <person name="Sun Q."/>
            <person name="Ohkuma M."/>
        </authorList>
    </citation>
    <scope>NUCLEOTIDE SEQUENCE</scope>
    <source>
        <strain evidence="2">JCM 4784</strain>
    </source>
</reference>
<accession>A0A919DQ13</accession>
<evidence type="ECO:0000313" key="2">
    <source>
        <dbReference type="EMBL" id="GHE64457.1"/>
    </source>
</evidence>
<feature type="transmembrane region" description="Helical" evidence="1">
    <location>
        <begin position="12"/>
        <end position="31"/>
    </location>
</feature>
<keyword evidence="1" id="KW-0472">Membrane</keyword>
<keyword evidence="1" id="KW-0812">Transmembrane</keyword>
<comment type="caution">
    <text evidence="2">The sequence shown here is derived from an EMBL/GenBank/DDBJ whole genome shotgun (WGS) entry which is preliminary data.</text>
</comment>
<dbReference type="Proteomes" id="UP000608024">
    <property type="component" value="Unassembled WGS sequence"/>
</dbReference>
<sequence>MSATLVAVYGPALQWVIGVAGGATSGLWGLLQAGADNDTRPLREDKWYYVWALSRKCYSNMF</sequence>
<gene>
    <name evidence="2" type="ORF">GCM10018785_36680</name>
</gene>
<evidence type="ECO:0000256" key="1">
    <source>
        <dbReference type="SAM" id="Phobius"/>
    </source>
</evidence>
<keyword evidence="3" id="KW-1185">Reference proteome</keyword>
<keyword evidence="1" id="KW-1133">Transmembrane helix</keyword>
<organism evidence="2 3">
    <name type="scientific">Streptomyces longispororuber</name>
    <dbReference type="NCBI Taxonomy" id="68230"/>
    <lineage>
        <taxon>Bacteria</taxon>
        <taxon>Bacillati</taxon>
        <taxon>Actinomycetota</taxon>
        <taxon>Actinomycetes</taxon>
        <taxon>Kitasatosporales</taxon>
        <taxon>Streptomycetaceae</taxon>
        <taxon>Streptomyces</taxon>
    </lineage>
</organism>
<name>A0A919DQ13_9ACTN</name>
<dbReference type="AlphaFoldDB" id="A0A919DQ13"/>
<protein>
    <submittedName>
        <fullName evidence="2">Uncharacterized protein</fullName>
    </submittedName>
</protein>
<proteinExistence type="predicted"/>
<reference evidence="2" key="1">
    <citation type="journal article" date="2014" name="Int. J. Syst. Evol. Microbiol.">
        <title>Complete genome sequence of Corynebacterium casei LMG S-19264T (=DSM 44701T), isolated from a smear-ripened cheese.</title>
        <authorList>
            <consortium name="US DOE Joint Genome Institute (JGI-PGF)"/>
            <person name="Walter F."/>
            <person name="Albersmeier A."/>
            <person name="Kalinowski J."/>
            <person name="Ruckert C."/>
        </authorList>
    </citation>
    <scope>NUCLEOTIDE SEQUENCE</scope>
    <source>
        <strain evidence="2">JCM 4784</strain>
    </source>
</reference>